<sequence>CAKLPRLFQCDIQYNSNENVTIAYCNNSGLTSIPQNIPSHVNVLDLSSNELSAIDTNSFVNYTDLQVLNLTNNKLYSLSTKAFQGLSKLSVLNMSHNMLDLSQDYSAELFLPFQNLTTLDISNNMNQSDDATGFNYPDHAISIMGELSFLAIDIMPLPQFGTGFSRLNNLKELHFQSCYLKRLENKTFQRFSSSLEVLTLRNCLLYFVTSGVDALLPFPNLRVIDFSGTFMHLKAALQLLKPYRYANMTSIKFGRVSYPMRDSSYLPFSLIITSDITKHLKTICVENLDLSENGIVDYEPGSLFSFDHPECLRHLSFKGNRFVLYNLEKRDEINLFFKKAIRLKYLDYSFNAVNYNMKKSVTPNMSLLSADASYVFLPTSLEKLDISYTVLNTVPAVLLIVPKRNNLTFLDISYSNTTLFMFIPNIQLTTFISAGTRYDFAWHELKTFQNSSLKNIVLKNAHIKNGIRKYGNGFFKDLASVVSLDISQNDIWYFTDELLKPMTNLTYLYLSQNLLPSVPIQLTGHYYINTLDVRNNLLTRVSSTITRWADRMQELHGMTLNLDGNAFECNCDTIDFIRWIQTTKVNLDSRSYICKLSNGTVIDTLIAYNSLYDLFADCKSTMWLTLASSLLSTCVTISLLLVVYSKRWKILFSVYGIIHRTVERKVRKNYQYDVYVSYEREVVVWIKDVLIPKLEDEWGLTMCIKDRDFLSGTSLADIEAASIENSRSIIFLITPEFKFSHDCLFELDRAKYEKITKNLERIIVITKDIIITDIPVEFSYIWNYAYLIQWPNGPGNLDDTWRKLAIFLTDGSVSYQ</sequence>
<organism evidence="13 14">
    <name type="scientific">Mytilus galloprovincialis</name>
    <name type="common">Mediterranean mussel</name>
    <dbReference type="NCBI Taxonomy" id="29158"/>
    <lineage>
        <taxon>Eukaryota</taxon>
        <taxon>Metazoa</taxon>
        <taxon>Spiralia</taxon>
        <taxon>Lophotrochozoa</taxon>
        <taxon>Mollusca</taxon>
        <taxon>Bivalvia</taxon>
        <taxon>Autobranchia</taxon>
        <taxon>Pteriomorphia</taxon>
        <taxon>Mytilida</taxon>
        <taxon>Mytiloidea</taxon>
        <taxon>Mytilidae</taxon>
        <taxon>Mytilinae</taxon>
        <taxon>Mytilus</taxon>
    </lineage>
</organism>
<dbReference type="InterPro" id="IPR026906">
    <property type="entry name" value="LRR_5"/>
</dbReference>
<dbReference type="GO" id="GO:0002224">
    <property type="term" value="P:toll-like receptor signaling pathway"/>
    <property type="evidence" value="ECO:0007669"/>
    <property type="project" value="InterPro"/>
</dbReference>
<evidence type="ECO:0000313" key="14">
    <source>
        <dbReference type="Proteomes" id="UP000596742"/>
    </source>
</evidence>
<dbReference type="PANTHER" id="PTHR24365">
    <property type="entry name" value="TOLL-LIKE RECEPTOR"/>
    <property type="match status" value="1"/>
</dbReference>
<dbReference type="SUPFAM" id="SSF52200">
    <property type="entry name" value="Toll/Interleukin receptor TIR domain"/>
    <property type="match status" value="1"/>
</dbReference>
<dbReference type="Pfam" id="PF01582">
    <property type="entry name" value="TIR"/>
    <property type="match status" value="1"/>
</dbReference>
<dbReference type="InterPro" id="IPR032675">
    <property type="entry name" value="LRR_dom_sf"/>
</dbReference>
<dbReference type="Proteomes" id="UP000596742">
    <property type="component" value="Unassembled WGS sequence"/>
</dbReference>
<dbReference type="SUPFAM" id="SSF52058">
    <property type="entry name" value="L domain-like"/>
    <property type="match status" value="2"/>
</dbReference>
<feature type="transmembrane region" description="Helical" evidence="11">
    <location>
        <begin position="622"/>
        <end position="644"/>
    </location>
</feature>
<dbReference type="InterPro" id="IPR035897">
    <property type="entry name" value="Toll_tir_struct_dom_sf"/>
</dbReference>
<evidence type="ECO:0000256" key="6">
    <source>
        <dbReference type="ARBA" id="ARBA00022737"/>
    </source>
</evidence>
<name>A0A8B6D365_MYTGA</name>
<dbReference type="PIRSF" id="PIRSF037595">
    <property type="entry name" value="Toll-like_receptor"/>
    <property type="match status" value="1"/>
</dbReference>
<dbReference type="InterPro" id="IPR017241">
    <property type="entry name" value="Toll-like_receptor"/>
</dbReference>
<keyword evidence="4 11" id="KW-0812">Transmembrane</keyword>
<accession>A0A8B6D365</accession>
<feature type="domain" description="TIR" evidence="12">
    <location>
        <begin position="670"/>
        <end position="808"/>
    </location>
</feature>
<evidence type="ECO:0000256" key="9">
    <source>
        <dbReference type="ARBA" id="ARBA00023170"/>
    </source>
</evidence>
<gene>
    <name evidence="13" type="ORF">MGAL_10B010156</name>
</gene>
<dbReference type="Pfam" id="PF13855">
    <property type="entry name" value="LRR_8"/>
    <property type="match status" value="1"/>
</dbReference>
<proteinExistence type="inferred from homology"/>
<evidence type="ECO:0000313" key="13">
    <source>
        <dbReference type="EMBL" id="VDI13865.1"/>
    </source>
</evidence>
<evidence type="ECO:0000256" key="2">
    <source>
        <dbReference type="ARBA" id="ARBA00009634"/>
    </source>
</evidence>
<evidence type="ECO:0000256" key="4">
    <source>
        <dbReference type="ARBA" id="ARBA00022692"/>
    </source>
</evidence>
<feature type="non-terminal residue" evidence="13">
    <location>
        <position position="1"/>
    </location>
</feature>
<dbReference type="GO" id="GO:0005886">
    <property type="term" value="C:plasma membrane"/>
    <property type="evidence" value="ECO:0007669"/>
    <property type="project" value="TreeGrafter"/>
</dbReference>
<reference evidence="13" key="1">
    <citation type="submission" date="2018-11" db="EMBL/GenBank/DDBJ databases">
        <authorList>
            <person name="Alioto T."/>
            <person name="Alioto T."/>
        </authorList>
    </citation>
    <scope>NUCLEOTIDE SEQUENCE</scope>
</reference>
<keyword evidence="14" id="KW-1185">Reference proteome</keyword>
<dbReference type="Gene3D" id="3.80.10.10">
    <property type="entry name" value="Ribonuclease Inhibitor"/>
    <property type="match status" value="4"/>
</dbReference>
<dbReference type="AlphaFoldDB" id="A0A8B6D365"/>
<dbReference type="GO" id="GO:0006955">
    <property type="term" value="P:immune response"/>
    <property type="evidence" value="ECO:0007669"/>
    <property type="project" value="InterPro"/>
</dbReference>
<dbReference type="GO" id="GO:0004888">
    <property type="term" value="F:transmembrane signaling receptor activity"/>
    <property type="evidence" value="ECO:0007669"/>
    <property type="project" value="InterPro"/>
</dbReference>
<dbReference type="EMBL" id="UYJE01002808">
    <property type="protein sequence ID" value="VDI13865.1"/>
    <property type="molecule type" value="Genomic_DNA"/>
</dbReference>
<dbReference type="InterPro" id="IPR000157">
    <property type="entry name" value="TIR_dom"/>
</dbReference>
<evidence type="ECO:0000256" key="5">
    <source>
        <dbReference type="ARBA" id="ARBA00022729"/>
    </source>
</evidence>
<dbReference type="PROSITE" id="PS50104">
    <property type="entry name" value="TIR"/>
    <property type="match status" value="1"/>
</dbReference>
<keyword evidence="9" id="KW-0675">Receptor</keyword>
<evidence type="ECO:0000256" key="10">
    <source>
        <dbReference type="ARBA" id="ARBA00023180"/>
    </source>
</evidence>
<dbReference type="OrthoDB" id="6287768at2759"/>
<dbReference type="SMART" id="SM00255">
    <property type="entry name" value="TIR"/>
    <property type="match status" value="1"/>
</dbReference>
<evidence type="ECO:0000256" key="1">
    <source>
        <dbReference type="ARBA" id="ARBA00004479"/>
    </source>
</evidence>
<dbReference type="InterPro" id="IPR001611">
    <property type="entry name" value="Leu-rich_rpt"/>
</dbReference>
<dbReference type="InterPro" id="IPR003591">
    <property type="entry name" value="Leu-rich_rpt_typical-subtyp"/>
</dbReference>
<evidence type="ECO:0000256" key="8">
    <source>
        <dbReference type="ARBA" id="ARBA00023136"/>
    </source>
</evidence>
<protein>
    <recommendedName>
        <fullName evidence="12">TIR domain-containing protein</fullName>
    </recommendedName>
</protein>
<dbReference type="PROSITE" id="PS51450">
    <property type="entry name" value="LRR"/>
    <property type="match status" value="1"/>
</dbReference>
<comment type="caution">
    <text evidence="13">The sequence shown here is derived from an EMBL/GenBank/DDBJ whole genome shotgun (WGS) entry which is preliminary data.</text>
</comment>
<evidence type="ECO:0000259" key="12">
    <source>
        <dbReference type="PROSITE" id="PS50104"/>
    </source>
</evidence>
<comment type="similarity">
    <text evidence="2">Belongs to the Toll-like receptor family.</text>
</comment>
<keyword evidence="6" id="KW-0677">Repeat</keyword>
<dbReference type="SMART" id="SM00369">
    <property type="entry name" value="LRR_TYP"/>
    <property type="match status" value="6"/>
</dbReference>
<dbReference type="Gene3D" id="3.40.50.10140">
    <property type="entry name" value="Toll/interleukin-1 receptor homology (TIR) domain"/>
    <property type="match status" value="1"/>
</dbReference>
<keyword evidence="3" id="KW-0433">Leucine-rich repeat</keyword>
<keyword evidence="5" id="KW-0732">Signal</keyword>
<keyword evidence="8 11" id="KW-0472">Membrane</keyword>
<evidence type="ECO:0000256" key="7">
    <source>
        <dbReference type="ARBA" id="ARBA00022989"/>
    </source>
</evidence>
<keyword evidence="10" id="KW-0325">Glycoprotein</keyword>
<comment type="subcellular location">
    <subcellularLocation>
        <location evidence="1">Membrane</location>
        <topology evidence="1">Single-pass type I membrane protein</topology>
    </subcellularLocation>
</comment>
<dbReference type="Pfam" id="PF13306">
    <property type="entry name" value="LRR_5"/>
    <property type="match status" value="1"/>
</dbReference>
<dbReference type="PANTHER" id="PTHR24365:SF541">
    <property type="entry name" value="PROTEIN TOLL-RELATED"/>
    <property type="match status" value="1"/>
</dbReference>
<keyword evidence="7 11" id="KW-1133">Transmembrane helix</keyword>
<evidence type="ECO:0000256" key="11">
    <source>
        <dbReference type="SAM" id="Phobius"/>
    </source>
</evidence>
<evidence type="ECO:0000256" key="3">
    <source>
        <dbReference type="ARBA" id="ARBA00022614"/>
    </source>
</evidence>